<name>A0A9Q0HE04_9MAGN</name>
<keyword evidence="2" id="KW-1185">Reference proteome</keyword>
<comment type="caution">
    <text evidence="1">The sequence shown here is derived from an EMBL/GenBank/DDBJ whole genome shotgun (WGS) entry which is preliminary data.</text>
</comment>
<gene>
    <name evidence="1" type="ORF">NE237_024078</name>
</gene>
<accession>A0A9Q0HE04</accession>
<dbReference type="AlphaFoldDB" id="A0A9Q0HE04"/>
<evidence type="ECO:0000313" key="2">
    <source>
        <dbReference type="Proteomes" id="UP001141806"/>
    </source>
</evidence>
<reference evidence="1" key="1">
    <citation type="journal article" date="2023" name="Plant J.">
        <title>The genome of the king protea, Protea cynaroides.</title>
        <authorList>
            <person name="Chang J."/>
            <person name="Duong T.A."/>
            <person name="Schoeman C."/>
            <person name="Ma X."/>
            <person name="Roodt D."/>
            <person name="Barker N."/>
            <person name="Li Z."/>
            <person name="Van de Peer Y."/>
            <person name="Mizrachi E."/>
        </authorList>
    </citation>
    <scope>NUCLEOTIDE SEQUENCE</scope>
    <source>
        <tissue evidence="1">Young leaves</tissue>
    </source>
</reference>
<proteinExistence type="predicted"/>
<dbReference type="Proteomes" id="UP001141806">
    <property type="component" value="Unassembled WGS sequence"/>
</dbReference>
<evidence type="ECO:0000313" key="1">
    <source>
        <dbReference type="EMBL" id="KAJ4964139.1"/>
    </source>
</evidence>
<dbReference type="EMBL" id="JAMYWD010000008">
    <property type="protein sequence ID" value="KAJ4964139.1"/>
    <property type="molecule type" value="Genomic_DNA"/>
</dbReference>
<protein>
    <submittedName>
        <fullName evidence="1">Uncharacterized protein</fullName>
    </submittedName>
</protein>
<sequence>MREWKVPPSSLLSDRGRRVHARRSRQCLRHFCIWEKVVNTKIDLLICCGVFQIQEKTLGSKGVAESLDKLKPSCWFFRSLSLHICSSYNMERVVESQNFLHLISASQGAIFCRTLRDSL</sequence>
<organism evidence="1 2">
    <name type="scientific">Protea cynaroides</name>
    <dbReference type="NCBI Taxonomy" id="273540"/>
    <lineage>
        <taxon>Eukaryota</taxon>
        <taxon>Viridiplantae</taxon>
        <taxon>Streptophyta</taxon>
        <taxon>Embryophyta</taxon>
        <taxon>Tracheophyta</taxon>
        <taxon>Spermatophyta</taxon>
        <taxon>Magnoliopsida</taxon>
        <taxon>Proteales</taxon>
        <taxon>Proteaceae</taxon>
        <taxon>Protea</taxon>
    </lineage>
</organism>